<protein>
    <submittedName>
        <fullName evidence="1">Uncharacterized protein</fullName>
    </submittedName>
</protein>
<comment type="caution">
    <text evidence="1">The sequence shown here is derived from an EMBL/GenBank/DDBJ whole genome shotgun (WGS) entry which is preliminary data.</text>
</comment>
<name>A0A565C555_9BRAS</name>
<proteinExistence type="predicted"/>
<evidence type="ECO:0000313" key="1">
    <source>
        <dbReference type="EMBL" id="VVB08793.1"/>
    </source>
</evidence>
<accession>A0A565C555</accession>
<reference evidence="1" key="1">
    <citation type="submission" date="2019-07" db="EMBL/GenBank/DDBJ databases">
        <authorList>
            <person name="Dittberner H."/>
        </authorList>
    </citation>
    <scope>NUCLEOTIDE SEQUENCE [LARGE SCALE GENOMIC DNA]</scope>
</reference>
<sequence>MASASLYISDAESNSVIHSYVTRLNAFEENPRVEEMLSPTEVKEELLDKVLTPVEVKLRARRFRRGLSVEVSPRARRFHQDLSLVRSRLGKVSPWQESRDTSLSVSRNSNIVVEEGAAKEGAEKVVP</sequence>
<dbReference type="EMBL" id="CABITT030000006">
    <property type="protein sequence ID" value="VVB08793.1"/>
    <property type="molecule type" value="Genomic_DNA"/>
</dbReference>
<organism evidence="1 2">
    <name type="scientific">Arabis nemorensis</name>
    <dbReference type="NCBI Taxonomy" id="586526"/>
    <lineage>
        <taxon>Eukaryota</taxon>
        <taxon>Viridiplantae</taxon>
        <taxon>Streptophyta</taxon>
        <taxon>Embryophyta</taxon>
        <taxon>Tracheophyta</taxon>
        <taxon>Spermatophyta</taxon>
        <taxon>Magnoliopsida</taxon>
        <taxon>eudicotyledons</taxon>
        <taxon>Gunneridae</taxon>
        <taxon>Pentapetalae</taxon>
        <taxon>rosids</taxon>
        <taxon>malvids</taxon>
        <taxon>Brassicales</taxon>
        <taxon>Brassicaceae</taxon>
        <taxon>Arabideae</taxon>
        <taxon>Arabis</taxon>
    </lineage>
</organism>
<evidence type="ECO:0000313" key="2">
    <source>
        <dbReference type="Proteomes" id="UP000489600"/>
    </source>
</evidence>
<gene>
    <name evidence="1" type="ORF">ANE_LOCUS19237</name>
</gene>
<keyword evidence="2" id="KW-1185">Reference proteome</keyword>
<dbReference type="AlphaFoldDB" id="A0A565C555"/>
<dbReference type="Proteomes" id="UP000489600">
    <property type="component" value="Unassembled WGS sequence"/>
</dbReference>